<dbReference type="EMBL" id="JACHIV010000001">
    <property type="protein sequence ID" value="MBB5069979.1"/>
    <property type="molecule type" value="Genomic_DNA"/>
</dbReference>
<sequence>MAEANVPAVVPRQWTGSDHAGPVSAQLLPVPDLAAVHSGPSTVYRIAAVDERGRIAERAVVQALEWGPGQRVRFDLLSATALVLRPEPTGLFGLTRRGHIPLPVPVRRWCRVQAGDRVLLAASAQRGLLAIYTMAALESMINEFPLPNDGGERS</sequence>
<evidence type="ECO:0000313" key="1">
    <source>
        <dbReference type="EMBL" id="MBB5069979.1"/>
    </source>
</evidence>
<proteinExistence type="predicted"/>
<gene>
    <name evidence="1" type="ORF">BJ969_003067</name>
</gene>
<comment type="caution">
    <text evidence="1">The sequence shown here is derived from an EMBL/GenBank/DDBJ whole genome shotgun (WGS) entry which is preliminary data.</text>
</comment>
<name>A0A840NL15_9PSEU</name>
<keyword evidence="2" id="KW-1185">Reference proteome</keyword>
<dbReference type="Proteomes" id="UP000580474">
    <property type="component" value="Unassembled WGS sequence"/>
</dbReference>
<dbReference type="AlphaFoldDB" id="A0A840NL15"/>
<evidence type="ECO:0000313" key="2">
    <source>
        <dbReference type="Proteomes" id="UP000580474"/>
    </source>
</evidence>
<reference evidence="1 2" key="1">
    <citation type="submission" date="2020-08" db="EMBL/GenBank/DDBJ databases">
        <title>Sequencing the genomes of 1000 actinobacteria strains.</title>
        <authorList>
            <person name="Klenk H.-P."/>
        </authorList>
    </citation>
    <scope>NUCLEOTIDE SEQUENCE [LARGE SCALE GENOMIC DNA]</scope>
    <source>
        <strain evidence="1 2">DSM 45582</strain>
    </source>
</reference>
<organism evidence="1 2">
    <name type="scientific">Saccharopolyspora gloriosae</name>
    <dbReference type="NCBI Taxonomy" id="455344"/>
    <lineage>
        <taxon>Bacteria</taxon>
        <taxon>Bacillati</taxon>
        <taxon>Actinomycetota</taxon>
        <taxon>Actinomycetes</taxon>
        <taxon>Pseudonocardiales</taxon>
        <taxon>Pseudonocardiaceae</taxon>
        <taxon>Saccharopolyspora</taxon>
    </lineage>
</organism>
<dbReference type="RefSeq" id="WP_184479589.1">
    <property type="nucleotide sequence ID" value="NZ_JACHIV010000001.1"/>
</dbReference>
<protein>
    <submittedName>
        <fullName evidence="1">Uncharacterized protein</fullName>
    </submittedName>
</protein>
<accession>A0A840NL15</accession>